<evidence type="ECO:0000313" key="2">
    <source>
        <dbReference type="Proteomes" id="UP000800041"/>
    </source>
</evidence>
<dbReference type="AlphaFoldDB" id="A0A6G1GWV0"/>
<gene>
    <name evidence="1" type="ORF">K402DRAFT_394964</name>
</gene>
<reference evidence="1" key="1">
    <citation type="journal article" date="2020" name="Stud. Mycol.">
        <title>101 Dothideomycetes genomes: a test case for predicting lifestyles and emergence of pathogens.</title>
        <authorList>
            <person name="Haridas S."/>
            <person name="Albert R."/>
            <person name="Binder M."/>
            <person name="Bloem J."/>
            <person name="Labutti K."/>
            <person name="Salamov A."/>
            <person name="Andreopoulos B."/>
            <person name="Baker S."/>
            <person name="Barry K."/>
            <person name="Bills G."/>
            <person name="Bluhm B."/>
            <person name="Cannon C."/>
            <person name="Castanera R."/>
            <person name="Culley D."/>
            <person name="Daum C."/>
            <person name="Ezra D."/>
            <person name="Gonzalez J."/>
            <person name="Henrissat B."/>
            <person name="Kuo A."/>
            <person name="Liang C."/>
            <person name="Lipzen A."/>
            <person name="Lutzoni F."/>
            <person name="Magnuson J."/>
            <person name="Mondo S."/>
            <person name="Nolan M."/>
            <person name="Ohm R."/>
            <person name="Pangilinan J."/>
            <person name="Park H.-J."/>
            <person name="Ramirez L."/>
            <person name="Alfaro M."/>
            <person name="Sun H."/>
            <person name="Tritt A."/>
            <person name="Yoshinaga Y."/>
            <person name="Zwiers L.-H."/>
            <person name="Turgeon B."/>
            <person name="Goodwin S."/>
            <person name="Spatafora J."/>
            <person name="Crous P."/>
            <person name="Grigoriev I."/>
        </authorList>
    </citation>
    <scope>NUCLEOTIDE SEQUENCE</scope>
    <source>
        <strain evidence="1">CBS 113979</strain>
    </source>
</reference>
<dbReference type="EMBL" id="ML977163">
    <property type="protein sequence ID" value="KAF1985267.1"/>
    <property type="molecule type" value="Genomic_DNA"/>
</dbReference>
<accession>A0A6G1GWV0</accession>
<sequence>MGKQLKFWTISSKDMDKHLTSPPLPLAGKQRNKSCLMRSTKEQCLPEIKHGLTWTVVALTVLLGHHFVKHHLASKGIHKHPNASQRENDLFNPSAWFQRLGLAQLSPVLSVFVNLLGT</sequence>
<protein>
    <submittedName>
        <fullName evidence="1">Uncharacterized protein</fullName>
    </submittedName>
</protein>
<dbReference type="Proteomes" id="UP000800041">
    <property type="component" value="Unassembled WGS sequence"/>
</dbReference>
<evidence type="ECO:0000313" key="1">
    <source>
        <dbReference type="EMBL" id="KAF1985267.1"/>
    </source>
</evidence>
<name>A0A6G1GWV0_9PEZI</name>
<proteinExistence type="predicted"/>
<organism evidence="1 2">
    <name type="scientific">Aulographum hederae CBS 113979</name>
    <dbReference type="NCBI Taxonomy" id="1176131"/>
    <lineage>
        <taxon>Eukaryota</taxon>
        <taxon>Fungi</taxon>
        <taxon>Dikarya</taxon>
        <taxon>Ascomycota</taxon>
        <taxon>Pezizomycotina</taxon>
        <taxon>Dothideomycetes</taxon>
        <taxon>Pleosporomycetidae</taxon>
        <taxon>Aulographales</taxon>
        <taxon>Aulographaceae</taxon>
    </lineage>
</organism>
<keyword evidence="2" id="KW-1185">Reference proteome</keyword>